<proteinExistence type="predicted"/>
<comment type="caution">
    <text evidence="2">The sequence shown here is derived from an EMBL/GenBank/DDBJ whole genome shotgun (WGS) entry which is preliminary data.</text>
</comment>
<keyword evidence="1" id="KW-0472">Membrane</keyword>
<dbReference type="EMBL" id="CATOUU010000112">
    <property type="protein sequence ID" value="CAI9916861.1"/>
    <property type="molecule type" value="Genomic_DNA"/>
</dbReference>
<keyword evidence="1" id="KW-1133">Transmembrane helix</keyword>
<evidence type="ECO:0000313" key="4">
    <source>
        <dbReference type="Proteomes" id="UP001642409"/>
    </source>
</evidence>
<accession>A0AA86ND13</accession>
<reference evidence="3 4" key="2">
    <citation type="submission" date="2024-07" db="EMBL/GenBank/DDBJ databases">
        <authorList>
            <person name="Akdeniz Z."/>
        </authorList>
    </citation>
    <scope>NUCLEOTIDE SEQUENCE [LARGE SCALE GENOMIC DNA]</scope>
</reference>
<gene>
    <name evidence="2" type="ORF">HINF_LOCUS4506</name>
    <name evidence="3" type="ORF">HINF_LOCUS70557</name>
</gene>
<dbReference type="InterPro" id="IPR029045">
    <property type="entry name" value="ClpP/crotonase-like_dom_sf"/>
</dbReference>
<dbReference type="InterPro" id="IPR052766">
    <property type="entry name" value="S41A_metabolite_peptidase"/>
</dbReference>
<keyword evidence="1" id="KW-0812">Transmembrane</keyword>
<reference evidence="2" key="1">
    <citation type="submission" date="2023-06" db="EMBL/GenBank/DDBJ databases">
        <authorList>
            <person name="Kurt Z."/>
        </authorList>
    </citation>
    <scope>NUCLEOTIDE SEQUENCE</scope>
</reference>
<dbReference type="EMBL" id="CAXDID020000530">
    <property type="protein sequence ID" value="CAL6100438.1"/>
    <property type="molecule type" value="Genomic_DNA"/>
</dbReference>
<evidence type="ECO:0000313" key="3">
    <source>
        <dbReference type="EMBL" id="CAL6100438.1"/>
    </source>
</evidence>
<protein>
    <recommendedName>
        <fullName evidence="5">Tail specific protease domain-containing protein</fullName>
    </recommendedName>
</protein>
<dbReference type="SUPFAM" id="SSF52096">
    <property type="entry name" value="ClpP/crotonase"/>
    <property type="match status" value="1"/>
</dbReference>
<name>A0AA86ND13_9EUKA</name>
<dbReference type="PANTHER" id="PTHR37049">
    <property type="entry name" value="PEPTIDASE S41 FAMILY PROTEIN"/>
    <property type="match status" value="1"/>
</dbReference>
<dbReference type="PANTHER" id="PTHR37049:SF4">
    <property type="entry name" value="RHODANESE DOMAIN-CONTAINING PROTEIN"/>
    <property type="match status" value="1"/>
</dbReference>
<evidence type="ECO:0000256" key="1">
    <source>
        <dbReference type="SAM" id="Phobius"/>
    </source>
</evidence>
<evidence type="ECO:0008006" key="5">
    <source>
        <dbReference type="Google" id="ProtNLM"/>
    </source>
</evidence>
<feature type="transmembrane region" description="Helical" evidence="1">
    <location>
        <begin position="665"/>
        <end position="687"/>
    </location>
</feature>
<organism evidence="2">
    <name type="scientific">Hexamita inflata</name>
    <dbReference type="NCBI Taxonomy" id="28002"/>
    <lineage>
        <taxon>Eukaryota</taxon>
        <taxon>Metamonada</taxon>
        <taxon>Diplomonadida</taxon>
        <taxon>Hexamitidae</taxon>
        <taxon>Hexamitinae</taxon>
        <taxon>Hexamita</taxon>
    </lineage>
</organism>
<keyword evidence="4" id="KW-1185">Reference proteome</keyword>
<sequence>MFFITSIFAGDCAMLPWKVYSYDSASSCINFPQLSQRIFEQTQITLENLLQLYGSRDILENLPANYSGFNIKSQNITQNLINLRSQFTNANVPAFKYFSAIHQLIQNLQDPHTHFTKPQFFWEFLQFIPVTFRFENNRFFTEYYPFSGKFNNSLSEYEEMFGKLELNNQDPIMTINGKKPVEFFRYFGNKYCQYGKFEQARVNFALSTMYMNDLSTNNMIDEEDKELKIKFDSGVIKTIRYVYVVTTTEELNNTSVQKLYDQDEKTNPYLEKSTNTTINETKKEERITRQKFDEQDSEFTTILVSEGYYELLQYQSDYVLRILSFMPKTFDDGFNDSIKLIQTLNQLIGNKTRLYLDMVSNGGGQLMWVQMLLTGLFPNAYPYLGRWKQRKSKLMDAIIDSKSQIDTMYQRFDWITGQPLSNWYQQEDYFQFDLSNMFANCINAALNTSNLSINPIQIVFFTDGLCASGCSMFGKKLMTFNNTVVVGFGDSVNYDLFDIGTASGGTVFMSQIYEQLIAMQSKEGFNNITDDQKQQLLQSWMPHNGALSITFMNVFNYNPSQEAGLNHDFVPFVVDQTIELYPSFGTWQTQIGLKQRLKAVENNGLHQYNVFGSICKTNKNVIFRNFNSYCVAHSCEYGYYQVISIEFTCHKRQDQFYSQPTKSNLTWIIVGCSLSGLFLIIIVCWIISKKNKWCKKDARLEPLVDEENA</sequence>
<evidence type="ECO:0000313" key="2">
    <source>
        <dbReference type="EMBL" id="CAI9916861.1"/>
    </source>
</evidence>
<dbReference type="Proteomes" id="UP001642409">
    <property type="component" value="Unassembled WGS sequence"/>
</dbReference>
<dbReference type="AlphaFoldDB" id="A0AA86ND13"/>
<dbReference type="Gene3D" id="3.90.226.10">
    <property type="entry name" value="2-enoyl-CoA Hydratase, Chain A, domain 1"/>
    <property type="match status" value="1"/>
</dbReference>